<keyword evidence="9" id="KW-0406">Ion transport</keyword>
<keyword evidence="4 12" id="KW-0812">Transmembrane</keyword>
<keyword evidence="5" id="KW-0631">Potassium channel</keyword>
<feature type="transmembrane region" description="Helical" evidence="12">
    <location>
        <begin position="44"/>
        <end position="63"/>
    </location>
</feature>
<dbReference type="InterPro" id="IPR028325">
    <property type="entry name" value="VG_K_chnl"/>
</dbReference>
<keyword evidence="11" id="KW-0407">Ion channel</keyword>
<dbReference type="Pfam" id="PF00520">
    <property type="entry name" value="Ion_trans"/>
    <property type="match status" value="1"/>
</dbReference>
<dbReference type="Gene3D" id="1.10.287.70">
    <property type="match status" value="1"/>
</dbReference>
<dbReference type="Gene3D" id="1.20.120.350">
    <property type="entry name" value="Voltage-gated potassium channels. Chain C"/>
    <property type="match status" value="1"/>
</dbReference>
<dbReference type="PANTHER" id="PTHR11537">
    <property type="entry name" value="VOLTAGE-GATED POTASSIUM CHANNEL"/>
    <property type="match status" value="1"/>
</dbReference>
<keyword evidence="2" id="KW-0813">Transport</keyword>
<evidence type="ECO:0000256" key="5">
    <source>
        <dbReference type="ARBA" id="ARBA00022826"/>
    </source>
</evidence>
<keyword evidence="3" id="KW-0633">Potassium transport</keyword>
<feature type="domain" description="Ion transport" evidence="13">
    <location>
        <begin position="17"/>
        <end position="234"/>
    </location>
</feature>
<name>A0A5S3PN89_9FLAO</name>
<dbReference type="GO" id="GO:0001508">
    <property type="term" value="P:action potential"/>
    <property type="evidence" value="ECO:0007669"/>
    <property type="project" value="TreeGrafter"/>
</dbReference>
<evidence type="ECO:0000256" key="12">
    <source>
        <dbReference type="SAM" id="Phobius"/>
    </source>
</evidence>
<keyword evidence="8 12" id="KW-1133">Transmembrane helix</keyword>
<reference evidence="14 15" key="1">
    <citation type="submission" date="2019-05" db="EMBL/GenBank/DDBJ databases">
        <authorList>
            <person name="Zhang J.-Y."/>
            <person name="Feg X."/>
            <person name="Du Z.-J."/>
        </authorList>
    </citation>
    <scope>NUCLEOTIDE SEQUENCE [LARGE SCALE GENOMIC DNA]</scope>
    <source>
        <strain evidence="14 15">RZ26</strain>
    </source>
</reference>
<dbReference type="Proteomes" id="UP000310314">
    <property type="component" value="Unassembled WGS sequence"/>
</dbReference>
<evidence type="ECO:0000256" key="8">
    <source>
        <dbReference type="ARBA" id="ARBA00022989"/>
    </source>
</evidence>
<comment type="caution">
    <text evidence="14">The sequence shown here is derived from an EMBL/GenBank/DDBJ whole genome shotgun (WGS) entry which is preliminary data.</text>
</comment>
<dbReference type="GO" id="GO:0008076">
    <property type="term" value="C:voltage-gated potassium channel complex"/>
    <property type="evidence" value="ECO:0007669"/>
    <property type="project" value="InterPro"/>
</dbReference>
<dbReference type="InterPro" id="IPR027359">
    <property type="entry name" value="Volt_channel_dom_sf"/>
</dbReference>
<accession>A0A5S3PN89</accession>
<dbReference type="SUPFAM" id="SSF81324">
    <property type="entry name" value="Voltage-gated potassium channels"/>
    <property type="match status" value="1"/>
</dbReference>
<gene>
    <name evidence="14" type="ORF">FEE95_14345</name>
</gene>
<evidence type="ECO:0000256" key="6">
    <source>
        <dbReference type="ARBA" id="ARBA00022882"/>
    </source>
</evidence>
<organism evidence="14 15">
    <name type="scientific">Maribacter algarum</name>
    <name type="common">ex Zhang et al. 2020</name>
    <dbReference type="NCBI Taxonomy" id="2578118"/>
    <lineage>
        <taxon>Bacteria</taxon>
        <taxon>Pseudomonadati</taxon>
        <taxon>Bacteroidota</taxon>
        <taxon>Flavobacteriia</taxon>
        <taxon>Flavobacteriales</taxon>
        <taxon>Flavobacteriaceae</taxon>
        <taxon>Maribacter</taxon>
    </lineage>
</organism>
<dbReference type="EMBL" id="VATY01000003">
    <property type="protein sequence ID" value="TMM55831.1"/>
    <property type="molecule type" value="Genomic_DNA"/>
</dbReference>
<evidence type="ECO:0000256" key="4">
    <source>
        <dbReference type="ARBA" id="ARBA00022692"/>
    </source>
</evidence>
<proteinExistence type="predicted"/>
<dbReference type="PANTHER" id="PTHR11537:SF254">
    <property type="entry name" value="POTASSIUM VOLTAGE-GATED CHANNEL PROTEIN SHAB"/>
    <property type="match status" value="1"/>
</dbReference>
<protein>
    <submittedName>
        <fullName evidence="14">Ion transporter</fullName>
    </submittedName>
</protein>
<evidence type="ECO:0000256" key="3">
    <source>
        <dbReference type="ARBA" id="ARBA00022538"/>
    </source>
</evidence>
<evidence type="ECO:0000313" key="14">
    <source>
        <dbReference type="EMBL" id="TMM55831.1"/>
    </source>
</evidence>
<evidence type="ECO:0000256" key="1">
    <source>
        <dbReference type="ARBA" id="ARBA00004141"/>
    </source>
</evidence>
<evidence type="ECO:0000256" key="11">
    <source>
        <dbReference type="ARBA" id="ARBA00023303"/>
    </source>
</evidence>
<sequence>MLKKQFYNILHSVLVTKFIYGLILINVVALVLETNQELRVDYNSSFEFIEYFSIGIFTMEYLLRIWTADSHNDIKGIFNSKRAGYIFSFYGLVDMIAILPFFLPLIIPFDLRIMRILRLFRLFRILKLGRYSSSFNGIKNVLKETKPQLVITIFIASILLLLSSTLMFYAENEAQPEKFSSISDSLWWAVATLTTVGYGDVYPVTSLGKFLSAFIALIGIGFIALPTGILSSAFIDNLKPMDDSIKRACPHCGKR</sequence>
<feature type="transmembrane region" description="Helical" evidence="12">
    <location>
        <begin position="211"/>
        <end position="235"/>
    </location>
</feature>
<evidence type="ECO:0000256" key="2">
    <source>
        <dbReference type="ARBA" id="ARBA00022448"/>
    </source>
</evidence>
<keyword evidence="7" id="KW-0630">Potassium</keyword>
<dbReference type="GO" id="GO:0005249">
    <property type="term" value="F:voltage-gated potassium channel activity"/>
    <property type="evidence" value="ECO:0007669"/>
    <property type="project" value="InterPro"/>
</dbReference>
<feature type="transmembrane region" description="Helical" evidence="12">
    <location>
        <begin position="12"/>
        <end position="32"/>
    </location>
</feature>
<dbReference type="AlphaFoldDB" id="A0A5S3PN89"/>
<dbReference type="InterPro" id="IPR005821">
    <property type="entry name" value="Ion_trans_dom"/>
</dbReference>
<keyword evidence="6" id="KW-0851">Voltage-gated channel</keyword>
<evidence type="ECO:0000256" key="7">
    <source>
        <dbReference type="ARBA" id="ARBA00022958"/>
    </source>
</evidence>
<dbReference type="PRINTS" id="PR00169">
    <property type="entry name" value="KCHANNEL"/>
</dbReference>
<keyword evidence="10 12" id="KW-0472">Membrane</keyword>
<evidence type="ECO:0000256" key="10">
    <source>
        <dbReference type="ARBA" id="ARBA00023136"/>
    </source>
</evidence>
<feature type="transmembrane region" description="Helical" evidence="12">
    <location>
        <begin position="84"/>
        <end position="107"/>
    </location>
</feature>
<evidence type="ECO:0000256" key="9">
    <source>
        <dbReference type="ARBA" id="ARBA00023065"/>
    </source>
</evidence>
<evidence type="ECO:0000313" key="15">
    <source>
        <dbReference type="Proteomes" id="UP000310314"/>
    </source>
</evidence>
<comment type="subcellular location">
    <subcellularLocation>
        <location evidence="1">Membrane</location>
        <topology evidence="1">Multi-pass membrane protein</topology>
    </subcellularLocation>
</comment>
<feature type="transmembrane region" description="Helical" evidence="12">
    <location>
        <begin position="182"/>
        <end position="199"/>
    </location>
</feature>
<keyword evidence="15" id="KW-1185">Reference proteome</keyword>
<feature type="transmembrane region" description="Helical" evidence="12">
    <location>
        <begin position="149"/>
        <end position="170"/>
    </location>
</feature>
<dbReference type="OrthoDB" id="9799090at2"/>
<evidence type="ECO:0000259" key="13">
    <source>
        <dbReference type="Pfam" id="PF00520"/>
    </source>
</evidence>